<evidence type="ECO:0000313" key="3">
    <source>
        <dbReference type="Proteomes" id="UP000295726"/>
    </source>
</evidence>
<keyword evidence="3" id="KW-1185">Reference proteome</keyword>
<dbReference type="Gene3D" id="3.30.70.360">
    <property type="match status" value="1"/>
</dbReference>
<dbReference type="GO" id="GO:0046657">
    <property type="term" value="P:folic acid catabolic process"/>
    <property type="evidence" value="ECO:0007669"/>
    <property type="project" value="TreeGrafter"/>
</dbReference>
<gene>
    <name evidence="2" type="ORF">EDD59_13114</name>
</gene>
<dbReference type="Pfam" id="PF01546">
    <property type="entry name" value="Peptidase_M20"/>
    <property type="match status" value="1"/>
</dbReference>
<dbReference type="GO" id="GO:0005737">
    <property type="term" value="C:cytoplasm"/>
    <property type="evidence" value="ECO:0007669"/>
    <property type="project" value="TreeGrafter"/>
</dbReference>
<dbReference type="InterPro" id="IPR011650">
    <property type="entry name" value="Peptidase_M20_dimer"/>
</dbReference>
<evidence type="ECO:0000313" key="2">
    <source>
        <dbReference type="EMBL" id="TCS75057.1"/>
    </source>
</evidence>
<dbReference type="RefSeq" id="WP_132383469.1">
    <property type="nucleotide sequence ID" value="NZ_DAIPCY010000088.1"/>
</dbReference>
<dbReference type="Gene3D" id="3.40.630.10">
    <property type="entry name" value="Zn peptidases"/>
    <property type="match status" value="1"/>
</dbReference>
<dbReference type="EMBL" id="SLZZ01000031">
    <property type="protein sequence ID" value="TCS75057.1"/>
    <property type="molecule type" value="Genomic_DNA"/>
</dbReference>
<dbReference type="SUPFAM" id="SSF55031">
    <property type="entry name" value="Bacterial exopeptidase dimerisation domain"/>
    <property type="match status" value="1"/>
</dbReference>
<dbReference type="InterPro" id="IPR017439">
    <property type="entry name" value="Amidohydrolase"/>
</dbReference>
<sequence>MDKTEEQIVQIIDDNRSVILEFANDVYCHGELGYKEFRTSEKFRKFMESRTERIEDNLAITGVKAYLNSEEKDNFSLASIGELDALRIPSHVYANPDTQAAHCCGHHAQLAGVIGAALALTEKNISEKLNGQIVFLAAPAEEYGEVEFKKTLMKQNKIGYGGGKCELIRIGAFDDIDACIVHHISMEGISAGTGSSNGFVSKVITIKGKAAHAAAAKEQGVNALSAAALGLQGLAFNRETFRDEDCVRVHPIMTKGGNLVNVVPDEAIIETLVRGKTREAFTDASLKTDRSFKAGAMAMGAGYQIETMPGYLPSLPQAVPEEVLEVIKEVSAPKKVDTDVVKKHGGGSTDVGDVQHLMPVLTFNTGGASGGLHQSEFAVCDEEEAYILTAKIFALSAYRMLKDGAALAKRVKEEYHPVFQSKEEYIEFLNKFYSVEEEEIWERKVTK</sequence>
<reference evidence="2 3" key="1">
    <citation type="submission" date="2019-03" db="EMBL/GenBank/DDBJ databases">
        <title>Genomic Encyclopedia of Type Strains, Phase IV (KMG-IV): sequencing the most valuable type-strain genomes for metagenomic binning, comparative biology and taxonomic classification.</title>
        <authorList>
            <person name="Goeker M."/>
        </authorList>
    </citation>
    <scope>NUCLEOTIDE SEQUENCE [LARGE SCALE GENOMIC DNA]</scope>
    <source>
        <strain evidence="2 3">DSM 29489</strain>
    </source>
</reference>
<dbReference type="Pfam" id="PF07687">
    <property type="entry name" value="M20_dimer"/>
    <property type="match status" value="1"/>
</dbReference>
<dbReference type="OrthoDB" id="9781032at2"/>
<name>A0A4R3K022_9FIRM</name>
<dbReference type="SUPFAM" id="SSF53187">
    <property type="entry name" value="Zn-dependent exopeptidases"/>
    <property type="match status" value="1"/>
</dbReference>
<dbReference type="NCBIfam" id="TIGR01891">
    <property type="entry name" value="amidohydrolases"/>
    <property type="match status" value="1"/>
</dbReference>
<keyword evidence="2" id="KW-0378">Hydrolase</keyword>
<dbReference type="GO" id="GO:0016805">
    <property type="term" value="F:dipeptidase activity"/>
    <property type="evidence" value="ECO:0007669"/>
    <property type="project" value="TreeGrafter"/>
</dbReference>
<accession>A0A4R3K022</accession>
<comment type="caution">
    <text evidence="2">The sequence shown here is derived from an EMBL/GenBank/DDBJ whole genome shotgun (WGS) entry which is preliminary data.</text>
</comment>
<dbReference type="InterPro" id="IPR052030">
    <property type="entry name" value="Peptidase_M20/M20A_hydrolases"/>
</dbReference>
<dbReference type="Proteomes" id="UP000295726">
    <property type="component" value="Unassembled WGS sequence"/>
</dbReference>
<dbReference type="InterPro" id="IPR036264">
    <property type="entry name" value="Bact_exopeptidase_dim_dom"/>
</dbReference>
<organism evidence="2 3">
    <name type="scientific">Muricomes intestini</name>
    <dbReference type="NCBI Taxonomy" id="1796634"/>
    <lineage>
        <taxon>Bacteria</taxon>
        <taxon>Bacillati</taxon>
        <taxon>Bacillota</taxon>
        <taxon>Clostridia</taxon>
        <taxon>Lachnospirales</taxon>
        <taxon>Lachnospiraceae</taxon>
        <taxon>Muricomes</taxon>
    </lineage>
</organism>
<evidence type="ECO:0000259" key="1">
    <source>
        <dbReference type="Pfam" id="PF07687"/>
    </source>
</evidence>
<dbReference type="InterPro" id="IPR002933">
    <property type="entry name" value="Peptidase_M20"/>
</dbReference>
<dbReference type="PANTHER" id="PTHR30575">
    <property type="entry name" value="PEPTIDASE M20"/>
    <property type="match status" value="1"/>
</dbReference>
<feature type="domain" description="Peptidase M20 dimerisation" evidence="1">
    <location>
        <begin position="198"/>
        <end position="281"/>
    </location>
</feature>
<proteinExistence type="predicted"/>
<dbReference type="AlphaFoldDB" id="A0A4R3K022"/>
<dbReference type="PANTHER" id="PTHR30575:SF3">
    <property type="entry name" value="PEPTIDASE M20 DIMERISATION DOMAIN-CONTAINING PROTEIN"/>
    <property type="match status" value="1"/>
</dbReference>
<protein>
    <submittedName>
        <fullName evidence="2">Amidohydrolase</fullName>
    </submittedName>
</protein>
<dbReference type="GO" id="GO:0071713">
    <property type="term" value="F:para-aminobenzoyl-glutamate hydrolase activity"/>
    <property type="evidence" value="ECO:0007669"/>
    <property type="project" value="TreeGrafter"/>
</dbReference>